<comment type="subcellular location">
    <subcellularLocation>
        <location evidence="3">Cytoplasm</location>
    </subcellularLocation>
</comment>
<evidence type="ECO:0000256" key="11">
    <source>
        <dbReference type="ARBA" id="ARBA00031313"/>
    </source>
</evidence>
<dbReference type="AlphaFoldDB" id="A0AB34INY7"/>
<evidence type="ECO:0000256" key="3">
    <source>
        <dbReference type="ARBA" id="ARBA00004496"/>
    </source>
</evidence>
<evidence type="ECO:0000256" key="10">
    <source>
        <dbReference type="ARBA" id="ARBA00023002"/>
    </source>
</evidence>
<comment type="caution">
    <text evidence="12">The sequence shown here is derived from an EMBL/GenBank/DDBJ whole genome shotgun (WGS) entry which is preliminary data.</text>
</comment>
<dbReference type="Proteomes" id="UP001515480">
    <property type="component" value="Unassembled WGS sequence"/>
</dbReference>
<keyword evidence="7" id="KW-0288">FMN</keyword>
<evidence type="ECO:0000256" key="8">
    <source>
        <dbReference type="ARBA" id="ARBA00022827"/>
    </source>
</evidence>
<name>A0AB34INY7_PRYPA</name>
<accession>A0AB34INY7</accession>
<evidence type="ECO:0000256" key="5">
    <source>
        <dbReference type="ARBA" id="ARBA00022490"/>
    </source>
</evidence>
<keyword evidence="5" id="KW-0963">Cytoplasm</keyword>
<keyword evidence="9" id="KW-0521">NADP</keyword>
<dbReference type="InterPro" id="IPR032037">
    <property type="entry name" value="MMACHC"/>
</dbReference>
<keyword evidence="8" id="KW-0274">FAD</keyword>
<evidence type="ECO:0000256" key="1">
    <source>
        <dbReference type="ARBA" id="ARBA00001917"/>
    </source>
</evidence>
<proteinExistence type="inferred from homology"/>
<keyword evidence="10" id="KW-0560">Oxidoreductase</keyword>
<dbReference type="GO" id="GO:0033787">
    <property type="term" value="F:cyanocobalamin reductase (cyanide-eliminating) (NADP+) activity"/>
    <property type="evidence" value="ECO:0007669"/>
    <property type="project" value="TreeGrafter"/>
</dbReference>
<comment type="similarity">
    <text evidence="4">Belongs to the MMACHC family.</text>
</comment>
<evidence type="ECO:0000313" key="13">
    <source>
        <dbReference type="Proteomes" id="UP001515480"/>
    </source>
</evidence>
<dbReference type="GO" id="GO:0071949">
    <property type="term" value="F:FAD binding"/>
    <property type="evidence" value="ECO:0007669"/>
    <property type="project" value="TreeGrafter"/>
</dbReference>
<dbReference type="PANTHER" id="PTHR31457:SF2">
    <property type="entry name" value="CYANOCOBALAMIN REDUCTASE _ ALKYLCOBALAMIN DEALKYLASE"/>
    <property type="match status" value="1"/>
</dbReference>
<keyword evidence="6" id="KW-0285">Flavoprotein</keyword>
<evidence type="ECO:0000256" key="6">
    <source>
        <dbReference type="ARBA" id="ARBA00022630"/>
    </source>
</evidence>
<evidence type="ECO:0000313" key="12">
    <source>
        <dbReference type="EMBL" id="KAL1504126.1"/>
    </source>
</evidence>
<sequence length="290" mass="31573">MKHECMLMSQQGCCPRSITVISSMAFDVQPLAAALDGMGFDVFTTFKCSWYNDYIESLRLATDADHVGGVAFRLAPLPHFGRGGDALALLIGNSKAMWPVFLRWMRDRIGSQLADPVDSFAAETIGNAVAHAAGDTRYEIFWAADFSPERLVDMNRAAFVSGLCYFSDETFLSIHPTFGPWVAFRAVVVLDLPADGLGAPPAPMPPLLSKEESIAAKAAFEEAMAASSAVDLSCSGMTADIATKWAAMRDCVSLGREHKYSALQSEYHYTKNRDVLVRAMDADGQPHSKE</sequence>
<protein>
    <recommendedName>
        <fullName evidence="11">Cyanocobalamin reductase (cyanide-eliminating)</fullName>
    </recommendedName>
</protein>
<dbReference type="GO" id="GO:0009235">
    <property type="term" value="P:cobalamin metabolic process"/>
    <property type="evidence" value="ECO:0007669"/>
    <property type="project" value="TreeGrafter"/>
</dbReference>
<gene>
    <name evidence="12" type="ORF">AB1Y20_010536</name>
</gene>
<evidence type="ECO:0000256" key="9">
    <source>
        <dbReference type="ARBA" id="ARBA00022857"/>
    </source>
</evidence>
<evidence type="ECO:0000256" key="7">
    <source>
        <dbReference type="ARBA" id="ARBA00022643"/>
    </source>
</evidence>
<evidence type="ECO:0000256" key="4">
    <source>
        <dbReference type="ARBA" id="ARBA00007762"/>
    </source>
</evidence>
<organism evidence="12 13">
    <name type="scientific">Prymnesium parvum</name>
    <name type="common">Toxic golden alga</name>
    <dbReference type="NCBI Taxonomy" id="97485"/>
    <lineage>
        <taxon>Eukaryota</taxon>
        <taxon>Haptista</taxon>
        <taxon>Haptophyta</taxon>
        <taxon>Prymnesiophyceae</taxon>
        <taxon>Prymnesiales</taxon>
        <taxon>Prymnesiaceae</taxon>
        <taxon>Prymnesium</taxon>
    </lineage>
</organism>
<dbReference type="PANTHER" id="PTHR31457">
    <property type="entry name" value="METHYLMALONIC ACIDURIA AND HOMOCYSTINURIA TYPE C PROTEIN"/>
    <property type="match status" value="1"/>
</dbReference>
<keyword evidence="13" id="KW-1185">Reference proteome</keyword>
<comment type="cofactor">
    <cofactor evidence="1">
        <name>FMN</name>
        <dbReference type="ChEBI" id="CHEBI:58210"/>
    </cofactor>
</comment>
<dbReference type="EMBL" id="JBGBPQ010000020">
    <property type="protein sequence ID" value="KAL1504126.1"/>
    <property type="molecule type" value="Genomic_DNA"/>
</dbReference>
<comment type="cofactor">
    <cofactor evidence="2">
        <name>FAD</name>
        <dbReference type="ChEBI" id="CHEBI:57692"/>
    </cofactor>
</comment>
<evidence type="ECO:0000256" key="2">
    <source>
        <dbReference type="ARBA" id="ARBA00001974"/>
    </source>
</evidence>
<dbReference type="GO" id="GO:0032451">
    <property type="term" value="F:demethylase activity"/>
    <property type="evidence" value="ECO:0007669"/>
    <property type="project" value="TreeGrafter"/>
</dbReference>
<dbReference type="GO" id="GO:0005737">
    <property type="term" value="C:cytoplasm"/>
    <property type="evidence" value="ECO:0007669"/>
    <property type="project" value="UniProtKB-SubCell"/>
</dbReference>
<reference evidence="12 13" key="1">
    <citation type="journal article" date="2024" name="Science">
        <title>Giant polyketide synthase enzymes in the biosynthesis of giant marine polyether toxins.</title>
        <authorList>
            <person name="Fallon T.R."/>
            <person name="Shende V.V."/>
            <person name="Wierzbicki I.H."/>
            <person name="Pendleton A.L."/>
            <person name="Watervoot N.F."/>
            <person name="Auber R.P."/>
            <person name="Gonzalez D.J."/>
            <person name="Wisecaver J.H."/>
            <person name="Moore B.S."/>
        </authorList>
    </citation>
    <scope>NUCLEOTIDE SEQUENCE [LARGE SCALE GENOMIC DNA]</scope>
    <source>
        <strain evidence="12 13">12B1</strain>
    </source>
</reference>